<dbReference type="InterPro" id="IPR023801">
    <property type="entry name" value="His_deacetylse_dom"/>
</dbReference>
<comment type="caution">
    <text evidence="4">The sequence shown here is derived from an EMBL/GenBank/DDBJ whole genome shotgun (WGS) entry which is preliminary data.</text>
</comment>
<dbReference type="EMBL" id="BPFZ01000001">
    <property type="protein sequence ID" value="GIU65925.1"/>
    <property type="molecule type" value="Genomic_DNA"/>
</dbReference>
<organism evidence="4 5">
    <name type="scientific">Candidatus Phycosocius spiralis</name>
    <dbReference type="NCBI Taxonomy" id="2815099"/>
    <lineage>
        <taxon>Bacteria</taxon>
        <taxon>Pseudomonadati</taxon>
        <taxon>Pseudomonadota</taxon>
        <taxon>Alphaproteobacteria</taxon>
        <taxon>Caulobacterales</taxon>
        <taxon>Caulobacterales incertae sedis</taxon>
        <taxon>Candidatus Phycosocius</taxon>
    </lineage>
</organism>
<dbReference type="PANTHER" id="PTHR10625">
    <property type="entry name" value="HISTONE DEACETYLASE HDAC1-RELATED"/>
    <property type="match status" value="1"/>
</dbReference>
<proteinExistence type="inferred from homology"/>
<dbReference type="Gene3D" id="3.40.800.20">
    <property type="entry name" value="Histone deacetylase domain"/>
    <property type="match status" value="1"/>
</dbReference>
<feature type="domain" description="Histone deacetylase" evidence="3">
    <location>
        <begin position="21"/>
        <end position="303"/>
    </location>
</feature>
<evidence type="ECO:0000313" key="5">
    <source>
        <dbReference type="Proteomes" id="UP001161064"/>
    </source>
</evidence>
<evidence type="ECO:0000313" key="4">
    <source>
        <dbReference type="EMBL" id="GIU65925.1"/>
    </source>
</evidence>
<dbReference type="InterPro" id="IPR037138">
    <property type="entry name" value="His_deacetylse_dom_sf"/>
</dbReference>
<sequence length="317" mass="34486">MIPTALISHPDCLMHQPPAGHPESAQRLERILDALAPESMPGLIRLEAQKCSIEDLTRFHPRELVEGIMKLEPQAGRHCYQLDPDTYLSHGSINAAMHAVGAIKAGIDGVMTGAFKRAFCATRPPGHHAQAKMPMGFCLWNTAAIGAMYARHAYGLKRVAIVDFDVHHGNGSQELALSEPDIFYASIHQSGIYPQSGFEAETAFGNLVNVPLPSETDGQTWRAAFEEKILPALQAFEAEFVIVSAGFDGHRLDPLAGFNLEVDDYRWVTQRLLDAADGQLVSSLEGGYHLQALAACVSAHVHILQTYQSRGGENTGV</sequence>
<feature type="region of interest" description="Disordered" evidence="2">
    <location>
        <begin position="1"/>
        <end position="22"/>
    </location>
</feature>
<protein>
    <submittedName>
        <fullName evidence="4">Acetoin utilization protein</fullName>
    </submittedName>
</protein>
<dbReference type="InterPro" id="IPR000286">
    <property type="entry name" value="HDACs"/>
</dbReference>
<dbReference type="CDD" id="cd11599">
    <property type="entry name" value="HDAC_classII_2"/>
    <property type="match status" value="1"/>
</dbReference>
<dbReference type="PANTHER" id="PTHR10625:SF10">
    <property type="entry name" value="HISTONE DEACETYLASE HDAC1"/>
    <property type="match status" value="1"/>
</dbReference>
<name>A0ABQ4PSF2_9PROT</name>
<reference evidence="4" key="2">
    <citation type="journal article" date="2023" name="ISME Commun">
        <title>Characterization of a bloom-associated alphaproteobacterial lineage, 'Candidatus Phycosocius': insights into freshwater algal-bacterial interactions.</title>
        <authorList>
            <person name="Tanabe Y."/>
            <person name="Yamaguchi H."/>
            <person name="Yoshida M."/>
            <person name="Kai A."/>
            <person name="Okazaki Y."/>
        </authorList>
    </citation>
    <scope>NUCLEOTIDE SEQUENCE</scope>
    <source>
        <strain evidence="4">BOTRYCO-1</strain>
    </source>
</reference>
<evidence type="ECO:0000256" key="2">
    <source>
        <dbReference type="SAM" id="MobiDB-lite"/>
    </source>
</evidence>
<dbReference type="PRINTS" id="PR01270">
    <property type="entry name" value="HDASUPER"/>
</dbReference>
<accession>A0ABQ4PSF2</accession>
<reference evidence="4" key="1">
    <citation type="submission" date="2021-05" db="EMBL/GenBank/DDBJ databases">
        <authorList>
            <person name="Tanabe Y."/>
        </authorList>
    </citation>
    <scope>NUCLEOTIDE SEQUENCE</scope>
    <source>
        <strain evidence="4">BOTRYCO-1</strain>
    </source>
</reference>
<dbReference type="InterPro" id="IPR023696">
    <property type="entry name" value="Ureohydrolase_dom_sf"/>
</dbReference>
<keyword evidence="5" id="KW-1185">Reference proteome</keyword>
<gene>
    <name evidence="4" type="ORF">PsB1_0079</name>
</gene>
<dbReference type="SUPFAM" id="SSF52768">
    <property type="entry name" value="Arginase/deacetylase"/>
    <property type="match status" value="1"/>
</dbReference>
<dbReference type="Pfam" id="PF00850">
    <property type="entry name" value="Hist_deacetyl"/>
    <property type="match status" value="1"/>
</dbReference>
<comment type="similarity">
    <text evidence="1">Belongs to the histone deacetylase family.</text>
</comment>
<evidence type="ECO:0000259" key="3">
    <source>
        <dbReference type="Pfam" id="PF00850"/>
    </source>
</evidence>
<dbReference type="Proteomes" id="UP001161064">
    <property type="component" value="Unassembled WGS sequence"/>
</dbReference>
<evidence type="ECO:0000256" key="1">
    <source>
        <dbReference type="ARBA" id="ARBA00005947"/>
    </source>
</evidence>